<name>F8V685_MIMIV</name>
<dbReference type="GO" id="GO:0034220">
    <property type="term" value="P:monoatomic ion transmembrane transport"/>
    <property type="evidence" value="ECO:0007669"/>
    <property type="project" value="UniProtKB-KW"/>
</dbReference>
<organismHost>
    <name type="scientific">Acanthamoeba polyphaga</name>
    <name type="common">Amoeba</name>
    <dbReference type="NCBI Taxonomy" id="5757"/>
</organismHost>
<keyword evidence="1" id="KW-0813">Transport</keyword>
<gene>
    <name evidence="1" type="primary">R541b</name>
    <name evidence="1" type="ORF">MIMI_R541b</name>
</gene>
<protein>
    <submittedName>
        <fullName evidence="1">K+ channel tetramerisation domain protein</fullName>
    </submittedName>
</protein>
<dbReference type="EMBL" id="JN036606">
    <property type="protein sequence ID" value="AEJ34789.1"/>
    <property type="molecule type" value="Genomic_DNA"/>
</dbReference>
<organism evidence="1 2">
    <name type="scientific">Acanthamoeba polyphaga mimivirus</name>
    <name type="common">APMV</name>
    <dbReference type="NCBI Taxonomy" id="212035"/>
    <lineage>
        <taxon>Viruses</taxon>
        <taxon>Varidnaviria</taxon>
        <taxon>Bamfordvirae</taxon>
        <taxon>Nucleocytoviricota</taxon>
        <taxon>Megaviricetes</taxon>
        <taxon>Imitervirales</taxon>
        <taxon>Mimiviridae</taxon>
        <taxon>Megamimivirinae</taxon>
        <taxon>Mimivirus</taxon>
        <taxon>Mimivirus bradfordmassiliense</taxon>
    </lineage>
</organism>
<reference evidence="1 2" key="1">
    <citation type="journal article" date="2011" name="Proc. Natl. Acad. Sci. U.S.A.">
        <title>Mimivirus shows dramatic genome reduction after intraamoebal culture.</title>
        <authorList>
            <person name="Boyer M."/>
            <person name="Azza S."/>
            <person name="Barrassi L."/>
            <person name="Klose T."/>
            <person name="Campocasso A."/>
            <person name="Pagnier I."/>
            <person name="Fournous G."/>
            <person name="Borg A."/>
            <person name="Robert C."/>
            <person name="Zhang X."/>
            <person name="Desnues C."/>
            <person name="Henrissat B."/>
            <person name="Rossmann M.G."/>
            <person name="La Scola B."/>
            <person name="Raoult D."/>
        </authorList>
    </citation>
    <scope>NUCLEOTIDE SEQUENCE [LARGE SCALE GENOMIC DNA]</scope>
    <source>
        <strain evidence="1">M4</strain>
    </source>
</reference>
<keyword evidence="1" id="KW-0407">Ion channel</keyword>
<dbReference type="Proteomes" id="UP000240552">
    <property type="component" value="Segment"/>
</dbReference>
<proteinExistence type="predicted"/>
<sequence length="108" mass="12923">MQQRKCVYIFDKIYFVIPNHNVSINYVELISSDFGNLTTSELLPSKTNPNKFMIKTLQTANKNIRFNICVDAIHRYSRNYLEIYYDLKQPVNTDINIMYKYHIIKQSY</sequence>
<keyword evidence="1" id="KW-0406">Ion transport</keyword>
<evidence type="ECO:0000313" key="2">
    <source>
        <dbReference type="Proteomes" id="UP000240552"/>
    </source>
</evidence>
<evidence type="ECO:0000313" key="1">
    <source>
        <dbReference type="EMBL" id="AEJ34789.1"/>
    </source>
</evidence>
<accession>F8V685</accession>